<gene>
    <name evidence="5" type="ORF">BDW59DRAFT_156839</name>
</gene>
<dbReference type="Gene3D" id="1.25.40.20">
    <property type="entry name" value="Ankyrin repeat-containing domain"/>
    <property type="match status" value="1"/>
</dbReference>
<evidence type="ECO:0000256" key="2">
    <source>
        <dbReference type="ARBA" id="ARBA00023043"/>
    </source>
</evidence>
<dbReference type="SMART" id="SM00248">
    <property type="entry name" value="ANK"/>
    <property type="match status" value="6"/>
</dbReference>
<keyword evidence="1" id="KW-0677">Repeat</keyword>
<evidence type="ECO:0000256" key="1">
    <source>
        <dbReference type="ARBA" id="ARBA00022737"/>
    </source>
</evidence>
<accession>A0ABR4J2P9</accession>
<dbReference type="Pfam" id="PF22636">
    <property type="entry name" value="FlK"/>
    <property type="match status" value="1"/>
</dbReference>
<feature type="domain" description="Fluoroacetyl-CoA-specific thioesterase-like" evidence="4">
    <location>
        <begin position="18"/>
        <end position="120"/>
    </location>
</feature>
<dbReference type="PANTHER" id="PTHR24198:SF165">
    <property type="entry name" value="ANKYRIN REPEAT-CONTAINING PROTEIN-RELATED"/>
    <property type="match status" value="1"/>
</dbReference>
<dbReference type="CDD" id="cd03440">
    <property type="entry name" value="hot_dog"/>
    <property type="match status" value="1"/>
</dbReference>
<dbReference type="InterPro" id="IPR054485">
    <property type="entry name" value="FlK-like_dom"/>
</dbReference>
<dbReference type="PROSITE" id="PS50088">
    <property type="entry name" value="ANK_REPEAT"/>
    <property type="match status" value="2"/>
</dbReference>
<dbReference type="EMBL" id="JBFXLS010000004">
    <property type="protein sequence ID" value="KAL2833338.1"/>
    <property type="molecule type" value="Genomic_DNA"/>
</dbReference>
<evidence type="ECO:0000259" key="4">
    <source>
        <dbReference type="Pfam" id="PF22636"/>
    </source>
</evidence>
<dbReference type="Pfam" id="PF12796">
    <property type="entry name" value="Ank_2"/>
    <property type="match status" value="2"/>
</dbReference>
<protein>
    <submittedName>
        <fullName evidence="5">Ankyrin repeat-containing domain protein</fullName>
    </submittedName>
</protein>
<comment type="caution">
    <text evidence="5">The sequence shown here is derived from an EMBL/GenBank/DDBJ whole genome shotgun (WGS) entry which is preliminary data.</text>
</comment>
<evidence type="ECO:0000313" key="5">
    <source>
        <dbReference type="EMBL" id="KAL2833338.1"/>
    </source>
</evidence>
<dbReference type="InterPro" id="IPR002110">
    <property type="entry name" value="Ankyrin_rpt"/>
</dbReference>
<dbReference type="PANTHER" id="PTHR24198">
    <property type="entry name" value="ANKYRIN REPEAT AND PROTEIN KINASE DOMAIN-CONTAINING PROTEIN"/>
    <property type="match status" value="1"/>
</dbReference>
<keyword evidence="2 3" id="KW-0040">ANK repeat</keyword>
<feature type="repeat" description="ANK" evidence="3">
    <location>
        <begin position="336"/>
        <end position="368"/>
    </location>
</feature>
<dbReference type="InterPro" id="IPR036770">
    <property type="entry name" value="Ankyrin_rpt-contain_sf"/>
</dbReference>
<organism evidence="5 6">
    <name type="scientific">Aspergillus cavernicola</name>
    <dbReference type="NCBI Taxonomy" id="176166"/>
    <lineage>
        <taxon>Eukaryota</taxon>
        <taxon>Fungi</taxon>
        <taxon>Dikarya</taxon>
        <taxon>Ascomycota</taxon>
        <taxon>Pezizomycotina</taxon>
        <taxon>Eurotiomycetes</taxon>
        <taxon>Eurotiomycetidae</taxon>
        <taxon>Eurotiales</taxon>
        <taxon>Aspergillaceae</taxon>
        <taxon>Aspergillus</taxon>
        <taxon>Aspergillus subgen. Nidulantes</taxon>
    </lineage>
</organism>
<feature type="repeat" description="ANK" evidence="3">
    <location>
        <begin position="232"/>
        <end position="264"/>
    </location>
</feature>
<dbReference type="SUPFAM" id="SSF48403">
    <property type="entry name" value="Ankyrin repeat"/>
    <property type="match status" value="1"/>
</dbReference>
<evidence type="ECO:0000313" key="6">
    <source>
        <dbReference type="Proteomes" id="UP001610335"/>
    </source>
</evidence>
<name>A0ABR4J2P9_9EURO</name>
<dbReference type="SUPFAM" id="SSF54637">
    <property type="entry name" value="Thioesterase/thiol ester dehydrase-isomerase"/>
    <property type="match status" value="1"/>
</dbReference>
<sequence>MSPFNRKLLPDTTRTRVVTSSMLASKQTTLAPALLATSSLIELMELATGEALEPFIALGETSVVAQISMTHSAPVQEGVSVAVTAYHTRTEGVRQSFRVVATDPGGLVAEAEVSRVIINDALIMLRAKVRQVVPLFDRFAAVPGPGEDVLDLCMKPPLGQRGLKDEDCFHGFHDAVQSGNIESIKGWLASGEDLSPLLDGALYVAVIEGRAEVVTLLLEQGANPKRLVDTSQRETLLHLAAKHGSMDVIPILCRSGLDPNAGAYIEQLSPIHCAINNLVGEGHDRTVKALLDSGANPNCTDDENWTCLRYAANIGDDCLAELLLDYKADLTDTTMKGDTPLQLAVRQGRKMVVSVLLRRGADPGLKDARCNAWEWLEGRDSGLYSVGRCLRP</sequence>
<dbReference type="PRINTS" id="PR01415">
    <property type="entry name" value="ANKYRIN"/>
</dbReference>
<dbReference type="Gene3D" id="3.10.129.10">
    <property type="entry name" value="Hotdog Thioesterase"/>
    <property type="match status" value="1"/>
</dbReference>
<keyword evidence="6" id="KW-1185">Reference proteome</keyword>
<evidence type="ECO:0000256" key="3">
    <source>
        <dbReference type="PROSITE-ProRule" id="PRU00023"/>
    </source>
</evidence>
<reference evidence="5 6" key="1">
    <citation type="submission" date="2024-07" db="EMBL/GenBank/DDBJ databases">
        <title>Section-level genome sequencing and comparative genomics of Aspergillus sections Usti and Cavernicolus.</title>
        <authorList>
            <consortium name="Lawrence Berkeley National Laboratory"/>
            <person name="Nybo J.L."/>
            <person name="Vesth T.C."/>
            <person name="Theobald S."/>
            <person name="Frisvad J.C."/>
            <person name="Larsen T.O."/>
            <person name="Kjaerboelling I."/>
            <person name="Rothschild-Mancinelli K."/>
            <person name="Lyhne E.K."/>
            <person name="Kogle M.E."/>
            <person name="Barry K."/>
            <person name="Clum A."/>
            <person name="Na H."/>
            <person name="Ledsgaard L."/>
            <person name="Lin J."/>
            <person name="Lipzen A."/>
            <person name="Kuo A."/>
            <person name="Riley R."/>
            <person name="Mondo S."/>
            <person name="LaButti K."/>
            <person name="Haridas S."/>
            <person name="Pangalinan J."/>
            <person name="Salamov A.A."/>
            <person name="Simmons B.A."/>
            <person name="Magnuson J.K."/>
            <person name="Chen J."/>
            <person name="Drula E."/>
            <person name="Henrissat B."/>
            <person name="Wiebenga A."/>
            <person name="Lubbers R.J."/>
            <person name="Gomes A.C."/>
            <person name="Makela M.R."/>
            <person name="Stajich J."/>
            <person name="Grigoriev I.V."/>
            <person name="Mortensen U.H."/>
            <person name="De vries R.P."/>
            <person name="Baker S.E."/>
            <person name="Andersen M.R."/>
        </authorList>
    </citation>
    <scope>NUCLEOTIDE SEQUENCE [LARGE SCALE GENOMIC DNA]</scope>
    <source>
        <strain evidence="5 6">CBS 600.67</strain>
    </source>
</reference>
<proteinExistence type="predicted"/>
<dbReference type="PROSITE" id="PS50297">
    <property type="entry name" value="ANK_REP_REGION"/>
    <property type="match status" value="2"/>
</dbReference>
<dbReference type="InterPro" id="IPR029069">
    <property type="entry name" value="HotDog_dom_sf"/>
</dbReference>
<dbReference type="Proteomes" id="UP001610335">
    <property type="component" value="Unassembled WGS sequence"/>
</dbReference>